<dbReference type="Proteomes" id="UP000807769">
    <property type="component" value="Unassembled WGS sequence"/>
</dbReference>
<dbReference type="EMBL" id="JABBWG010000019">
    <property type="protein sequence ID" value="KAG1815216.1"/>
    <property type="molecule type" value="Genomic_DNA"/>
</dbReference>
<gene>
    <name evidence="2" type="ORF">BJ212DRAFT_1360331</name>
</gene>
<name>A0A9P7JCV9_9AGAM</name>
<dbReference type="OrthoDB" id="295033at2759"/>
<evidence type="ECO:0000313" key="2">
    <source>
        <dbReference type="EMBL" id="KAG1815216.1"/>
    </source>
</evidence>
<evidence type="ECO:0000313" key="3">
    <source>
        <dbReference type="Proteomes" id="UP000807769"/>
    </source>
</evidence>
<comment type="caution">
    <text evidence="2">The sequence shown here is derived from an EMBL/GenBank/DDBJ whole genome shotgun (WGS) entry which is preliminary data.</text>
</comment>
<protein>
    <submittedName>
        <fullName evidence="2">Uncharacterized protein</fullName>
    </submittedName>
</protein>
<accession>A0A9P7JCV9</accession>
<feature type="region of interest" description="Disordered" evidence="1">
    <location>
        <begin position="1"/>
        <end position="39"/>
    </location>
</feature>
<evidence type="ECO:0000256" key="1">
    <source>
        <dbReference type="SAM" id="MobiDB-lite"/>
    </source>
</evidence>
<dbReference type="AlphaFoldDB" id="A0A9P7JCV9"/>
<proteinExistence type="predicted"/>
<reference evidence="2" key="1">
    <citation type="journal article" date="2020" name="New Phytol.">
        <title>Comparative genomics reveals dynamic genome evolution in host specialist ectomycorrhizal fungi.</title>
        <authorList>
            <person name="Lofgren L.A."/>
            <person name="Nguyen N.H."/>
            <person name="Vilgalys R."/>
            <person name="Ruytinx J."/>
            <person name="Liao H.L."/>
            <person name="Branco S."/>
            <person name="Kuo A."/>
            <person name="LaButti K."/>
            <person name="Lipzen A."/>
            <person name="Andreopoulos W."/>
            <person name="Pangilinan J."/>
            <person name="Riley R."/>
            <person name="Hundley H."/>
            <person name="Na H."/>
            <person name="Barry K."/>
            <person name="Grigoriev I.V."/>
            <person name="Stajich J.E."/>
            <person name="Kennedy P.G."/>
        </authorList>
    </citation>
    <scope>NUCLEOTIDE SEQUENCE</scope>
    <source>
        <strain evidence="2">MN1</strain>
    </source>
</reference>
<sequence>MHFPMVSFDSRTRTQHSSTPLQQWRHPLSAPNLASSVTSPVPSPVPSPVVASSVACPVPDFRENDAHFHIVQPARILISARSCTLRTPRTMNTASGDDERALSVLRDVMSSHTHQDAGTVVRNSKYIELGTVKSGVYFTATKLKALSMDYQETTHEY</sequence>
<organism evidence="2 3">
    <name type="scientific">Suillus subaureus</name>
    <dbReference type="NCBI Taxonomy" id="48587"/>
    <lineage>
        <taxon>Eukaryota</taxon>
        <taxon>Fungi</taxon>
        <taxon>Dikarya</taxon>
        <taxon>Basidiomycota</taxon>
        <taxon>Agaricomycotina</taxon>
        <taxon>Agaricomycetes</taxon>
        <taxon>Agaricomycetidae</taxon>
        <taxon>Boletales</taxon>
        <taxon>Suillineae</taxon>
        <taxon>Suillaceae</taxon>
        <taxon>Suillus</taxon>
    </lineage>
</organism>
<dbReference type="RefSeq" id="XP_041192353.1">
    <property type="nucleotide sequence ID" value="XM_041335877.1"/>
</dbReference>
<keyword evidence="3" id="KW-1185">Reference proteome</keyword>
<dbReference type="GeneID" id="64629894"/>